<evidence type="ECO:0000313" key="1">
    <source>
        <dbReference type="EMBL" id="JAD53338.1"/>
    </source>
</evidence>
<dbReference type="AlphaFoldDB" id="A0A0A9ATX8"/>
<dbReference type="EMBL" id="GBRH01244557">
    <property type="protein sequence ID" value="JAD53338.1"/>
    <property type="molecule type" value="Transcribed_RNA"/>
</dbReference>
<sequence length="33" mass="3927">MRWRTWDVRRRLTTREKIPAEGSPACRLPCAGR</sequence>
<reference evidence="1" key="2">
    <citation type="journal article" date="2015" name="Data Brief">
        <title>Shoot transcriptome of the giant reed, Arundo donax.</title>
        <authorList>
            <person name="Barrero R.A."/>
            <person name="Guerrero F.D."/>
            <person name="Moolhuijzen P."/>
            <person name="Goolsby J.A."/>
            <person name="Tidwell J."/>
            <person name="Bellgard S.E."/>
            <person name="Bellgard M.I."/>
        </authorList>
    </citation>
    <scope>NUCLEOTIDE SEQUENCE</scope>
    <source>
        <tissue evidence="1">Shoot tissue taken approximately 20 cm above the soil surface</tissue>
    </source>
</reference>
<proteinExistence type="predicted"/>
<organism evidence="1">
    <name type="scientific">Arundo donax</name>
    <name type="common">Giant reed</name>
    <name type="synonym">Donax arundinaceus</name>
    <dbReference type="NCBI Taxonomy" id="35708"/>
    <lineage>
        <taxon>Eukaryota</taxon>
        <taxon>Viridiplantae</taxon>
        <taxon>Streptophyta</taxon>
        <taxon>Embryophyta</taxon>
        <taxon>Tracheophyta</taxon>
        <taxon>Spermatophyta</taxon>
        <taxon>Magnoliopsida</taxon>
        <taxon>Liliopsida</taxon>
        <taxon>Poales</taxon>
        <taxon>Poaceae</taxon>
        <taxon>PACMAD clade</taxon>
        <taxon>Arundinoideae</taxon>
        <taxon>Arundineae</taxon>
        <taxon>Arundo</taxon>
    </lineage>
</organism>
<reference evidence="1" key="1">
    <citation type="submission" date="2014-09" db="EMBL/GenBank/DDBJ databases">
        <authorList>
            <person name="Magalhaes I.L.F."/>
            <person name="Oliveira U."/>
            <person name="Santos F.R."/>
            <person name="Vidigal T.H.D.A."/>
            <person name="Brescovit A.D."/>
            <person name="Santos A.J."/>
        </authorList>
    </citation>
    <scope>NUCLEOTIDE SEQUENCE</scope>
    <source>
        <tissue evidence="1">Shoot tissue taken approximately 20 cm above the soil surface</tissue>
    </source>
</reference>
<accession>A0A0A9ATX8</accession>
<protein>
    <submittedName>
        <fullName evidence="1">Uncharacterized protein</fullName>
    </submittedName>
</protein>
<name>A0A0A9ATX8_ARUDO</name>